<accession>A0A7J3I7W6</accession>
<proteinExistence type="inferred from homology"/>
<dbReference type="Gene3D" id="3.40.50.12500">
    <property type="match status" value="1"/>
</dbReference>
<sequence>MYMPALKLLVINPVSTDVWNDYLMRFAKSVLPGDVEVEVRNLPKAPPAIECEYDRDLAAPYVVEEVVRANREGFHGIVINCFDDPGLEASREVSEIPVLGIGETSMVVALLLGYRIAVISTGRNSRLTYYRKAVALGIEKRIVYTSGIEVSVLNLRKDLESVRKMLLSEIRRAVEDYGAEVIVLGCGGFIGLAEDLSKSSGVPVIDPTLVTLKVAESIVRLGLKHSRIYLFNRLSTPYIA</sequence>
<dbReference type="AlphaFoldDB" id="A0A7J3I7W6"/>
<comment type="caution">
    <text evidence="2">The sequence shown here is derived from an EMBL/GenBank/DDBJ whole genome shotgun (WGS) entry which is preliminary data.</text>
</comment>
<evidence type="ECO:0000313" key="2">
    <source>
        <dbReference type="EMBL" id="HGN36742.1"/>
    </source>
</evidence>
<dbReference type="GO" id="GO:0047661">
    <property type="term" value="F:amino-acid racemase activity"/>
    <property type="evidence" value="ECO:0007669"/>
    <property type="project" value="InterPro"/>
</dbReference>
<dbReference type="InterPro" id="IPR001920">
    <property type="entry name" value="Asp/Glu_race"/>
</dbReference>
<dbReference type="InterPro" id="IPR053714">
    <property type="entry name" value="Iso_Racemase_Enz_sf"/>
</dbReference>
<name>A0A7J3I7W6_9CREN</name>
<evidence type="ECO:0008006" key="3">
    <source>
        <dbReference type="Google" id="ProtNLM"/>
    </source>
</evidence>
<evidence type="ECO:0000256" key="1">
    <source>
        <dbReference type="ARBA" id="ARBA00038414"/>
    </source>
</evidence>
<dbReference type="Pfam" id="PF01177">
    <property type="entry name" value="Asp_Glu_race"/>
    <property type="match status" value="1"/>
</dbReference>
<dbReference type="InterPro" id="IPR052186">
    <property type="entry name" value="Hydantoin_racemase-like"/>
</dbReference>
<dbReference type="PANTHER" id="PTHR28047:SF5">
    <property type="entry name" value="PROTEIN DCG1"/>
    <property type="match status" value="1"/>
</dbReference>
<gene>
    <name evidence="2" type="ORF">ENT87_04235</name>
</gene>
<reference evidence="2" key="1">
    <citation type="journal article" date="2020" name="mSystems">
        <title>Genome- and Community-Level Interaction Insights into Carbon Utilization and Element Cycling Functions of Hydrothermarchaeota in Hydrothermal Sediment.</title>
        <authorList>
            <person name="Zhou Z."/>
            <person name="Liu Y."/>
            <person name="Xu W."/>
            <person name="Pan J."/>
            <person name="Luo Z.H."/>
            <person name="Li M."/>
        </authorList>
    </citation>
    <scope>NUCLEOTIDE SEQUENCE [LARGE SCALE GENOMIC DNA]</scope>
    <source>
        <strain evidence="2">SpSt-618</strain>
    </source>
</reference>
<dbReference type="PANTHER" id="PTHR28047">
    <property type="entry name" value="PROTEIN DCG1"/>
    <property type="match status" value="1"/>
</dbReference>
<comment type="similarity">
    <text evidence="1">Belongs to the HyuE racemase family.</text>
</comment>
<dbReference type="EMBL" id="DTAI01000122">
    <property type="protein sequence ID" value="HGN36742.1"/>
    <property type="molecule type" value="Genomic_DNA"/>
</dbReference>
<organism evidence="2">
    <name type="scientific">Ignisphaera aggregans</name>
    <dbReference type="NCBI Taxonomy" id="334771"/>
    <lineage>
        <taxon>Archaea</taxon>
        <taxon>Thermoproteota</taxon>
        <taxon>Thermoprotei</taxon>
        <taxon>Desulfurococcales</taxon>
        <taxon>Desulfurococcaceae</taxon>
        <taxon>Ignisphaera</taxon>
    </lineage>
</organism>
<dbReference type="InterPro" id="IPR015942">
    <property type="entry name" value="Asp/Glu/hydantoin_racemase"/>
</dbReference>
<protein>
    <recommendedName>
        <fullName evidence="3">Hydantoin racemase</fullName>
    </recommendedName>
</protein>
<dbReference type="SUPFAM" id="SSF53681">
    <property type="entry name" value="Aspartate/glutamate racemase"/>
    <property type="match status" value="1"/>
</dbReference>